<feature type="compositionally biased region" description="Basic and acidic residues" evidence="1">
    <location>
        <begin position="122"/>
        <end position="138"/>
    </location>
</feature>
<evidence type="ECO:0000313" key="2">
    <source>
        <dbReference type="EMBL" id="VDL93606.1"/>
    </source>
</evidence>
<evidence type="ECO:0000256" key="1">
    <source>
        <dbReference type="SAM" id="MobiDB-lite"/>
    </source>
</evidence>
<feature type="compositionally biased region" description="Polar residues" evidence="1">
    <location>
        <begin position="324"/>
        <end position="335"/>
    </location>
</feature>
<reference evidence="2 3" key="2">
    <citation type="submission" date="2018-11" db="EMBL/GenBank/DDBJ databases">
        <authorList>
            <consortium name="Pathogen Informatics"/>
        </authorList>
    </citation>
    <scope>NUCLEOTIDE SEQUENCE [LARGE SCALE GENOMIC DNA]</scope>
    <source>
        <strain evidence="2 3">NST_G2</strain>
    </source>
</reference>
<accession>A0A183SSM3</accession>
<feature type="region of interest" description="Disordered" evidence="1">
    <location>
        <begin position="1"/>
        <end position="179"/>
    </location>
</feature>
<feature type="compositionally biased region" description="Polar residues" evidence="1">
    <location>
        <begin position="28"/>
        <end position="66"/>
    </location>
</feature>
<dbReference type="OrthoDB" id="9806920at2759"/>
<evidence type="ECO:0000313" key="4">
    <source>
        <dbReference type="WBParaSite" id="SSLN_0000747001-mRNA-1"/>
    </source>
</evidence>
<feature type="compositionally biased region" description="Low complexity" evidence="1">
    <location>
        <begin position="8"/>
        <end position="20"/>
    </location>
</feature>
<protein>
    <submittedName>
        <fullName evidence="4">PCI domain-containing protein</fullName>
    </submittedName>
</protein>
<gene>
    <name evidence="2" type="ORF">SSLN_LOCUS7221</name>
</gene>
<dbReference type="Proteomes" id="UP000275846">
    <property type="component" value="Unassembled WGS sequence"/>
</dbReference>
<dbReference type="AlphaFoldDB" id="A0A183SSM3"/>
<feature type="region of interest" description="Disordered" evidence="1">
    <location>
        <begin position="324"/>
        <end position="353"/>
    </location>
</feature>
<reference evidence="4" key="1">
    <citation type="submission" date="2016-06" db="UniProtKB">
        <authorList>
            <consortium name="WormBaseParasite"/>
        </authorList>
    </citation>
    <scope>IDENTIFICATION</scope>
</reference>
<sequence length="547" mass="62264">MYGKDYTASSSLSRSYGASRHGSGALSAFTTPKSYGPSSSRTKPGYTTPNPNVGKGSASSSLTNRYLRSVGKDSDASSPRTKPKSDVSGPEFKVMTNRGTWTEDSGAGEGRTWSISATTSQKVERLPPKSRVQDRDSQTMDDIFLPSTKVPVKTPETPKRLNIGGRYMRQASESGDHIPARSSWRESVYGIEYKEKKANAGASASVTEPKLTEAEQRRREREKQMEMDRLRHQSLEEEREERRLRQMLRKATWEKDEKRIREVDEEIQRLKEEKARREAEAAKEQAAVQQRPHFMRQSSFRPSDMAEQVQDPIKKVADWQRQNALSSVKPYNQPSPAARKPLQREETLKPSSETMPVNSVYTVSPYTDFDEFMRAQLRPKYALPANTPGAKSSYEWTYGKYLDVDVPEDEEVEGVREGCMSIVYKTKKAKELFDEMPTELQNLVVRAQNRPLRFAAVMELCSKEKSVQTLNKEEEQKFQGYKTAADLLHQLGTDLSKLFLKKKKKNDKTREVSTPRWSDSFHVTSKVLEVYEEVKSWGLASQESEVC</sequence>
<name>A0A183SSM3_SCHSO</name>
<keyword evidence="3" id="KW-1185">Reference proteome</keyword>
<dbReference type="STRING" id="70667.A0A183SSM3"/>
<feature type="region of interest" description="Disordered" evidence="1">
    <location>
        <begin position="198"/>
        <end position="241"/>
    </location>
</feature>
<organism evidence="4">
    <name type="scientific">Schistocephalus solidus</name>
    <name type="common">Tapeworm</name>
    <dbReference type="NCBI Taxonomy" id="70667"/>
    <lineage>
        <taxon>Eukaryota</taxon>
        <taxon>Metazoa</taxon>
        <taxon>Spiralia</taxon>
        <taxon>Lophotrochozoa</taxon>
        <taxon>Platyhelminthes</taxon>
        <taxon>Cestoda</taxon>
        <taxon>Eucestoda</taxon>
        <taxon>Diphyllobothriidea</taxon>
        <taxon>Diphyllobothriidae</taxon>
        <taxon>Schistocephalus</taxon>
    </lineage>
</organism>
<evidence type="ECO:0000313" key="3">
    <source>
        <dbReference type="Proteomes" id="UP000275846"/>
    </source>
</evidence>
<feature type="region of interest" description="Disordered" evidence="1">
    <location>
        <begin position="278"/>
        <end position="309"/>
    </location>
</feature>
<proteinExistence type="predicted"/>
<dbReference type="WBParaSite" id="SSLN_0000747001-mRNA-1">
    <property type="protein sequence ID" value="SSLN_0000747001-mRNA-1"/>
    <property type="gene ID" value="SSLN_0000747001"/>
</dbReference>
<dbReference type="EMBL" id="UYSU01034043">
    <property type="protein sequence ID" value="VDL93606.1"/>
    <property type="molecule type" value="Genomic_DNA"/>
</dbReference>
<feature type="compositionally biased region" description="Basic and acidic residues" evidence="1">
    <location>
        <begin position="210"/>
        <end position="241"/>
    </location>
</feature>